<comment type="caution">
    <text evidence="1">The sequence shown here is derived from an EMBL/GenBank/DDBJ whole genome shotgun (WGS) entry which is preliminary data.</text>
</comment>
<dbReference type="EMBL" id="JACHOT010000001">
    <property type="protein sequence ID" value="MBB4648457.1"/>
    <property type="molecule type" value="Genomic_DNA"/>
</dbReference>
<keyword evidence="2" id="KW-1185">Reference proteome</keyword>
<accession>A0ABR6KVB9</accession>
<dbReference type="SUPFAM" id="SSF141371">
    <property type="entry name" value="PilZ domain-like"/>
    <property type="match status" value="1"/>
</dbReference>
<dbReference type="RefSeq" id="WP_183260020.1">
    <property type="nucleotide sequence ID" value="NZ_BAAAVZ010000008.1"/>
</dbReference>
<dbReference type="Proteomes" id="UP000539538">
    <property type="component" value="Unassembled WGS sequence"/>
</dbReference>
<reference evidence="1 2" key="1">
    <citation type="submission" date="2020-08" db="EMBL/GenBank/DDBJ databases">
        <title>Genomic Encyclopedia of Type Strains, Phase IV (KMG-IV): sequencing the most valuable type-strain genomes for metagenomic binning, comparative biology and taxonomic classification.</title>
        <authorList>
            <person name="Goeker M."/>
        </authorList>
    </citation>
    <scope>NUCLEOTIDE SEQUENCE [LARGE SCALE GENOMIC DNA]</scope>
    <source>
        <strain evidence="1 2">DSM 7050</strain>
    </source>
</reference>
<evidence type="ECO:0008006" key="3">
    <source>
        <dbReference type="Google" id="ProtNLM"/>
    </source>
</evidence>
<name>A0ABR6KVB9_9HYPH</name>
<organism evidence="1 2">
    <name type="scientific">Aminobacter niigataensis</name>
    <dbReference type="NCBI Taxonomy" id="83265"/>
    <lineage>
        <taxon>Bacteria</taxon>
        <taxon>Pseudomonadati</taxon>
        <taxon>Pseudomonadota</taxon>
        <taxon>Alphaproteobacteria</taxon>
        <taxon>Hyphomicrobiales</taxon>
        <taxon>Phyllobacteriaceae</taxon>
        <taxon>Aminobacter</taxon>
    </lineage>
</organism>
<protein>
    <recommendedName>
        <fullName evidence="3">PilZ domain-containing protein</fullName>
    </recommendedName>
</protein>
<sequence length="94" mass="10592">MAYVIDLNTREQLEQRKEGRRRTLKGAKLSFYGGYCSLEGIVRNQSQNGARLDFDDTTGVPPEFNLAIAGEAAKRTARVCWYSPTSVGVRFMEQ</sequence>
<evidence type="ECO:0000313" key="1">
    <source>
        <dbReference type="EMBL" id="MBB4648457.1"/>
    </source>
</evidence>
<evidence type="ECO:0000313" key="2">
    <source>
        <dbReference type="Proteomes" id="UP000539538"/>
    </source>
</evidence>
<proteinExistence type="predicted"/>
<gene>
    <name evidence="1" type="ORF">GGQ99_000179</name>
</gene>